<feature type="active site" description="Nucleophile" evidence="1">
    <location>
        <position position="17"/>
    </location>
</feature>
<dbReference type="Pfam" id="PF13192">
    <property type="entry name" value="Thioredoxin_3"/>
    <property type="match status" value="1"/>
</dbReference>
<protein>
    <submittedName>
        <fullName evidence="4">Thioredoxin family protein</fullName>
    </submittedName>
</protein>
<dbReference type="CDD" id="cd02972">
    <property type="entry name" value="DsbA_family"/>
    <property type="match status" value="1"/>
</dbReference>
<feature type="domain" description="Thioredoxin-like fold" evidence="3">
    <location>
        <begin position="10"/>
        <end position="82"/>
    </location>
</feature>
<comment type="caution">
    <text evidence="4">The sequence shown here is derived from an EMBL/GenBank/DDBJ whole genome shotgun (WGS) entry which is preliminary data.</text>
</comment>
<reference evidence="4" key="1">
    <citation type="journal article" date="2020" name="mSystems">
        <title>Genome- and Community-Level Interaction Insights into Carbon Utilization and Element Cycling Functions of Hydrothermarchaeota in Hydrothermal Sediment.</title>
        <authorList>
            <person name="Zhou Z."/>
            <person name="Liu Y."/>
            <person name="Xu W."/>
            <person name="Pan J."/>
            <person name="Luo Z.H."/>
            <person name="Li M."/>
        </authorList>
    </citation>
    <scope>NUCLEOTIDE SEQUENCE [LARGE SCALE GENOMIC DNA]</scope>
    <source>
        <strain evidence="4">SpSt-548</strain>
    </source>
</reference>
<dbReference type="InterPro" id="IPR005243">
    <property type="entry name" value="THIRX-like_proc"/>
</dbReference>
<evidence type="ECO:0000256" key="2">
    <source>
        <dbReference type="PIRSR" id="PIRSR037031-51"/>
    </source>
</evidence>
<organism evidence="4">
    <name type="scientific">Desulfobacca acetoxidans</name>
    <dbReference type="NCBI Taxonomy" id="60893"/>
    <lineage>
        <taxon>Bacteria</taxon>
        <taxon>Pseudomonadati</taxon>
        <taxon>Thermodesulfobacteriota</taxon>
        <taxon>Desulfobaccia</taxon>
        <taxon>Desulfobaccales</taxon>
        <taxon>Desulfobaccaceae</taxon>
        <taxon>Desulfobacca</taxon>
    </lineage>
</organism>
<accession>A0A7V4G8A3</accession>
<dbReference type="SUPFAM" id="SSF52833">
    <property type="entry name" value="Thioredoxin-like"/>
    <property type="match status" value="1"/>
</dbReference>
<dbReference type="InterPro" id="IPR036249">
    <property type="entry name" value="Thioredoxin-like_sf"/>
</dbReference>
<evidence type="ECO:0000313" key="4">
    <source>
        <dbReference type="EMBL" id="HGS05096.1"/>
    </source>
</evidence>
<dbReference type="PIRSF" id="PIRSF037031">
    <property type="entry name" value="Redox_disulphide_2"/>
    <property type="match status" value="1"/>
</dbReference>
<keyword evidence="2" id="KW-1015">Disulfide bond</keyword>
<dbReference type="AlphaFoldDB" id="A0A7V4G8A3"/>
<dbReference type="Gene3D" id="3.40.30.10">
    <property type="entry name" value="Glutaredoxin"/>
    <property type="match status" value="1"/>
</dbReference>
<sequence length="87" mass="9398">MPEEETGPVIKILGPGCPNCRRLEELVMEVLAELNLAVAVETVKDINEIAAHGVFGTPALIINKEIKVMGKVPGREALKEWLSGLHA</sequence>
<dbReference type="PANTHER" id="PTHR36450:SF1">
    <property type="entry name" value="THIOREDOXIN"/>
    <property type="match status" value="1"/>
</dbReference>
<feature type="active site" description="Nucleophile" evidence="1">
    <location>
        <position position="20"/>
    </location>
</feature>
<dbReference type="NCBIfam" id="TIGR00412">
    <property type="entry name" value="redox_disulf_2"/>
    <property type="match status" value="1"/>
</dbReference>
<feature type="disulfide bond" description="Redox-active" evidence="2">
    <location>
        <begin position="17"/>
        <end position="20"/>
    </location>
</feature>
<name>A0A7V4G8A3_9BACT</name>
<dbReference type="InterPro" id="IPR012336">
    <property type="entry name" value="Thioredoxin-like_fold"/>
</dbReference>
<dbReference type="EMBL" id="DSXI01000300">
    <property type="protein sequence ID" value="HGS05096.1"/>
    <property type="molecule type" value="Genomic_DNA"/>
</dbReference>
<proteinExistence type="predicted"/>
<evidence type="ECO:0000256" key="1">
    <source>
        <dbReference type="PIRSR" id="PIRSR037031-50"/>
    </source>
</evidence>
<keyword evidence="2" id="KW-0676">Redox-active center</keyword>
<gene>
    <name evidence="4" type="ORF">ENT08_05065</name>
</gene>
<evidence type="ECO:0000259" key="3">
    <source>
        <dbReference type="Pfam" id="PF13192"/>
    </source>
</evidence>
<dbReference type="PANTHER" id="PTHR36450">
    <property type="entry name" value="THIOREDOXIN"/>
    <property type="match status" value="1"/>
</dbReference>